<proteinExistence type="predicted"/>
<protein>
    <submittedName>
        <fullName evidence="2">Uncharacterized protein</fullName>
    </submittedName>
</protein>
<organism evidence="2 3">
    <name type="scientific">Algimonas arctica</name>
    <dbReference type="NCBI Taxonomy" id="1479486"/>
    <lineage>
        <taxon>Bacteria</taxon>
        <taxon>Pseudomonadati</taxon>
        <taxon>Pseudomonadota</taxon>
        <taxon>Alphaproteobacteria</taxon>
        <taxon>Maricaulales</taxon>
        <taxon>Robiginitomaculaceae</taxon>
        <taxon>Algimonas</taxon>
    </lineage>
</organism>
<reference evidence="2" key="1">
    <citation type="journal article" date="2014" name="Int. J. Syst. Evol. Microbiol.">
        <title>Complete genome sequence of Corynebacterium casei LMG S-19264T (=DSM 44701T), isolated from a smear-ripened cheese.</title>
        <authorList>
            <consortium name="US DOE Joint Genome Institute (JGI-PGF)"/>
            <person name="Walter F."/>
            <person name="Albersmeier A."/>
            <person name="Kalinowski J."/>
            <person name="Ruckert C."/>
        </authorList>
    </citation>
    <scope>NUCLEOTIDE SEQUENCE</scope>
    <source>
        <strain evidence="2">KCTC 32513</strain>
    </source>
</reference>
<evidence type="ECO:0000313" key="3">
    <source>
        <dbReference type="Proteomes" id="UP000634004"/>
    </source>
</evidence>
<reference evidence="2" key="2">
    <citation type="submission" date="2020-09" db="EMBL/GenBank/DDBJ databases">
        <authorList>
            <person name="Sun Q."/>
            <person name="Kim S."/>
        </authorList>
    </citation>
    <scope>NUCLEOTIDE SEQUENCE</scope>
    <source>
        <strain evidence="2">KCTC 32513</strain>
    </source>
</reference>
<sequence length="234" mass="26020">MLLRHLTKHVEDQNWFAVGLDFLIVVFGVFIGLQVANWNDVSRAAAKEVAVIEQLQSEFTQTLAEIRTAKTNSDLVLEKTRDVLRIIRDQMEPADTVEFLDTLRSAGSFVTAPAEPITLTELLSAGGLSDLMSPALRTALTRYHQVSDQHQVLGGLMLARASATHDGFHTAIYVNPDFGMNGESLLARYDWDRLPDAREQFQVLLYGKIGLSRNIDELIIRGEAVISELEAALK</sequence>
<gene>
    <name evidence="2" type="ORF">GCM10009069_19080</name>
</gene>
<keyword evidence="1" id="KW-0472">Membrane</keyword>
<comment type="caution">
    <text evidence="2">The sequence shown here is derived from an EMBL/GenBank/DDBJ whole genome shotgun (WGS) entry which is preliminary data.</text>
</comment>
<name>A0A8J3CSY8_9PROT</name>
<feature type="transmembrane region" description="Helical" evidence="1">
    <location>
        <begin position="15"/>
        <end position="33"/>
    </location>
</feature>
<dbReference type="RefSeq" id="WP_189497827.1">
    <property type="nucleotide sequence ID" value="NZ_BMZH01000007.1"/>
</dbReference>
<accession>A0A8J3CSY8</accession>
<keyword evidence="1" id="KW-1133">Transmembrane helix</keyword>
<dbReference type="Proteomes" id="UP000634004">
    <property type="component" value="Unassembled WGS sequence"/>
</dbReference>
<evidence type="ECO:0000313" key="2">
    <source>
        <dbReference type="EMBL" id="GHA96255.1"/>
    </source>
</evidence>
<keyword evidence="1" id="KW-0812">Transmembrane</keyword>
<dbReference type="AlphaFoldDB" id="A0A8J3CSY8"/>
<evidence type="ECO:0000256" key="1">
    <source>
        <dbReference type="SAM" id="Phobius"/>
    </source>
</evidence>
<dbReference type="EMBL" id="BMZH01000007">
    <property type="protein sequence ID" value="GHA96255.1"/>
    <property type="molecule type" value="Genomic_DNA"/>
</dbReference>
<keyword evidence="3" id="KW-1185">Reference proteome</keyword>